<dbReference type="EMBL" id="CAJNOM010000284">
    <property type="protein sequence ID" value="CAF1319996.1"/>
    <property type="molecule type" value="Genomic_DNA"/>
</dbReference>
<gene>
    <name evidence="3" type="ORF">BJG266_LOCUS648</name>
    <name evidence="4" type="ORF">QVE165_LOCUS14705</name>
    <name evidence="5" type="ORF">QVE165_LOCUS32287</name>
</gene>
<evidence type="ECO:0000256" key="2">
    <source>
        <dbReference type="SAM" id="SignalP"/>
    </source>
</evidence>
<evidence type="ECO:0000256" key="1">
    <source>
        <dbReference type="SAM" id="Phobius"/>
    </source>
</evidence>
<evidence type="ECO:0000313" key="5">
    <source>
        <dbReference type="EMBL" id="CAF1319996.1"/>
    </source>
</evidence>
<dbReference type="EMBL" id="CAJNOI010000002">
    <property type="protein sequence ID" value="CAF0724994.1"/>
    <property type="molecule type" value="Genomic_DNA"/>
</dbReference>
<evidence type="ECO:0000313" key="6">
    <source>
        <dbReference type="Proteomes" id="UP000663832"/>
    </source>
</evidence>
<feature type="chain" id="PRO_5035596945" description="Transmembrane protein" evidence="2">
    <location>
        <begin position="20"/>
        <end position="571"/>
    </location>
</feature>
<comment type="caution">
    <text evidence="3">The sequence shown here is derived from an EMBL/GenBank/DDBJ whole genome shotgun (WGS) entry which is preliminary data.</text>
</comment>
<keyword evidence="1" id="KW-0812">Transmembrane</keyword>
<protein>
    <recommendedName>
        <fullName evidence="8">Transmembrane protein</fullName>
    </recommendedName>
</protein>
<accession>A0A813MPQ6</accession>
<proteinExistence type="predicted"/>
<evidence type="ECO:0000313" key="7">
    <source>
        <dbReference type="Proteomes" id="UP000663877"/>
    </source>
</evidence>
<dbReference type="AlphaFoldDB" id="A0A813MPQ6"/>
<feature type="transmembrane region" description="Helical" evidence="1">
    <location>
        <begin position="470"/>
        <end position="491"/>
    </location>
</feature>
<feature type="signal peptide" evidence="2">
    <location>
        <begin position="1"/>
        <end position="19"/>
    </location>
</feature>
<keyword evidence="2" id="KW-0732">Signal</keyword>
<keyword evidence="1" id="KW-0472">Membrane</keyword>
<keyword evidence="6" id="KW-1185">Reference proteome</keyword>
<dbReference type="Proteomes" id="UP000663832">
    <property type="component" value="Unassembled WGS sequence"/>
</dbReference>
<dbReference type="Proteomes" id="UP000663877">
    <property type="component" value="Unassembled WGS sequence"/>
</dbReference>
<evidence type="ECO:0008006" key="8">
    <source>
        <dbReference type="Google" id="ProtNLM"/>
    </source>
</evidence>
<keyword evidence="1" id="KW-1133">Transmembrane helix</keyword>
<organism evidence="3 7">
    <name type="scientific">Adineta steineri</name>
    <dbReference type="NCBI Taxonomy" id="433720"/>
    <lineage>
        <taxon>Eukaryota</taxon>
        <taxon>Metazoa</taxon>
        <taxon>Spiralia</taxon>
        <taxon>Gnathifera</taxon>
        <taxon>Rotifera</taxon>
        <taxon>Eurotatoria</taxon>
        <taxon>Bdelloidea</taxon>
        <taxon>Adinetida</taxon>
        <taxon>Adinetidae</taxon>
        <taxon>Adineta</taxon>
    </lineage>
</organism>
<reference evidence="3" key="1">
    <citation type="submission" date="2021-02" db="EMBL/GenBank/DDBJ databases">
        <authorList>
            <person name="Nowell W R."/>
        </authorList>
    </citation>
    <scope>NUCLEOTIDE SEQUENCE</scope>
</reference>
<evidence type="ECO:0000313" key="4">
    <source>
        <dbReference type="EMBL" id="CAF0996783.1"/>
    </source>
</evidence>
<name>A0A813MPQ6_9BILA</name>
<dbReference type="OrthoDB" id="10008996at2759"/>
<sequence>MIVEFFLINLFLFFSLTNASHFLGGSFTYRHISQPIDYNRYKPILVELRFHISNHYFICTPEQVNDHMIVYLIGESVPYDSNNNTYLWYETEAIRRNINFYNIEFTCKSNNYACKNFQEKTWGYCESVNQNSGYSILRRQFLLIMEKYEQIQLYYSSCCWASSKDKHFYFNLTIGAQSSRINSSPYPYIPASYYVDINQPREIQIFAYDSDSKKQVFDLFILIIAVLLKIDDEILCEQFEDDLGKFLTVHVNHECKLSYQTNQLGKQFGQFWLIDRDNNQILSRSLISIQVHVLHDIICNTQPELIIKNNEDHSNMTITKIKHTVYISVSLNPNCLLIEPQDQTITELTTLCTNNQPIILANGGIEVIFECTPNLCEKYQICFVGEFALKLPSTDVQCFSIEVIGTKDECALAMNNYNFLKPPNRHFVISEPIIQKQTTITSLSITILMNTTVLTNTTMLLPLASPTRKWSWIIIIILFLLLIGFIGYFGIKKILLIFYQHTIENNQFRSSNRSSSFISTASDRTPTPPNIKQAYTAITTHDEDNNLLDSPMKVKSRTQYIRQGFYDGNDL</sequence>
<evidence type="ECO:0000313" key="3">
    <source>
        <dbReference type="EMBL" id="CAF0724994.1"/>
    </source>
</evidence>
<dbReference type="EMBL" id="CAJNOM010000078">
    <property type="protein sequence ID" value="CAF0996783.1"/>
    <property type="molecule type" value="Genomic_DNA"/>
</dbReference>